<evidence type="ECO:0000256" key="2">
    <source>
        <dbReference type="ARBA" id="ARBA00022692"/>
    </source>
</evidence>
<keyword evidence="3 6" id="KW-1133">Transmembrane helix</keyword>
<dbReference type="PANTHER" id="PTHR28128:SF1">
    <property type="entry name" value="GOLGI APPARATUS MEMBRANE PROTEIN TVP15"/>
    <property type="match status" value="1"/>
</dbReference>
<feature type="compositionally biased region" description="Pro residues" evidence="5">
    <location>
        <begin position="212"/>
        <end position="221"/>
    </location>
</feature>
<dbReference type="Proteomes" id="UP001150925">
    <property type="component" value="Unassembled WGS sequence"/>
</dbReference>
<proteinExistence type="predicted"/>
<sequence>MAAYLNIYGLFLCFNLLSLGVLGLIIATACQNITNSPTNVIIYNAYTGCLCLLLFVAEFHLPRFVHEYLLFLCTYRGRGLLYTFFGCLVYAPHPFNIAACIIVVATGVFFFIISWVRFPSPSFGIIANWRAWCHQGTRDLYRRTTTSTRQPHSNYISLPPPQPGGTSHDHCSRRRGDEFIEYDEHMYLSQLRDEEDDSIHVDRGLHMSAVNPVPPTAPAGPPSSTYPRPHHLTAPRDPPSSSPVNPSDTNFGAYTLESSGLARQGTTFGTPTYTIQTLTDELERQYPHPLTSAHPPPGTSFIETHSHDPPVTTEHYTPRQLQATHPEELERSLTYLPSLSHTDYRPAPTNRM</sequence>
<dbReference type="InterPro" id="IPR013714">
    <property type="entry name" value="Golgi_TVP15"/>
</dbReference>
<comment type="subcellular location">
    <subcellularLocation>
        <location evidence="1">Membrane</location>
        <topology evidence="1">Multi-pass membrane protein</topology>
    </subcellularLocation>
</comment>
<feature type="compositionally biased region" description="Polar residues" evidence="5">
    <location>
        <begin position="145"/>
        <end position="156"/>
    </location>
</feature>
<protein>
    <submittedName>
        <fullName evidence="7">Uncharacterized protein</fullName>
    </submittedName>
</protein>
<dbReference type="OrthoDB" id="423534at2759"/>
<keyword evidence="8" id="KW-1185">Reference proteome</keyword>
<evidence type="ECO:0000256" key="5">
    <source>
        <dbReference type="SAM" id="MobiDB-lite"/>
    </source>
</evidence>
<evidence type="ECO:0000313" key="8">
    <source>
        <dbReference type="Proteomes" id="UP001150925"/>
    </source>
</evidence>
<dbReference type="AlphaFoldDB" id="A0A9W8AR97"/>
<accession>A0A9W8AR97</accession>
<keyword evidence="4 6" id="KW-0472">Membrane</keyword>
<feature type="region of interest" description="Disordered" evidence="5">
    <location>
        <begin position="145"/>
        <end position="171"/>
    </location>
</feature>
<feature type="region of interest" description="Disordered" evidence="5">
    <location>
        <begin position="287"/>
        <end position="352"/>
    </location>
</feature>
<evidence type="ECO:0000256" key="4">
    <source>
        <dbReference type="ARBA" id="ARBA00023136"/>
    </source>
</evidence>
<feature type="transmembrane region" description="Helical" evidence="6">
    <location>
        <begin position="68"/>
        <end position="91"/>
    </location>
</feature>
<keyword evidence="2 6" id="KW-0812">Transmembrane</keyword>
<gene>
    <name evidence="7" type="ORF">IWQ62_001976</name>
</gene>
<evidence type="ECO:0000256" key="1">
    <source>
        <dbReference type="ARBA" id="ARBA00004141"/>
    </source>
</evidence>
<feature type="region of interest" description="Disordered" evidence="5">
    <location>
        <begin position="208"/>
        <end position="253"/>
    </location>
</feature>
<feature type="transmembrane region" description="Helical" evidence="6">
    <location>
        <begin position="41"/>
        <end position="61"/>
    </location>
</feature>
<feature type="transmembrane region" description="Helical" evidence="6">
    <location>
        <begin position="97"/>
        <end position="116"/>
    </location>
</feature>
<evidence type="ECO:0000313" key="7">
    <source>
        <dbReference type="EMBL" id="KAJ1967257.1"/>
    </source>
</evidence>
<name>A0A9W8AR97_9FUNG</name>
<evidence type="ECO:0000256" key="3">
    <source>
        <dbReference type="ARBA" id="ARBA00022989"/>
    </source>
</evidence>
<feature type="transmembrane region" description="Helical" evidence="6">
    <location>
        <begin position="7"/>
        <end position="29"/>
    </location>
</feature>
<evidence type="ECO:0000256" key="6">
    <source>
        <dbReference type="SAM" id="Phobius"/>
    </source>
</evidence>
<dbReference type="EMBL" id="JANBPY010000368">
    <property type="protein sequence ID" value="KAJ1967257.1"/>
    <property type="molecule type" value="Genomic_DNA"/>
</dbReference>
<organism evidence="7 8">
    <name type="scientific">Dispira parvispora</name>
    <dbReference type="NCBI Taxonomy" id="1520584"/>
    <lineage>
        <taxon>Eukaryota</taxon>
        <taxon>Fungi</taxon>
        <taxon>Fungi incertae sedis</taxon>
        <taxon>Zoopagomycota</taxon>
        <taxon>Kickxellomycotina</taxon>
        <taxon>Dimargaritomycetes</taxon>
        <taxon>Dimargaritales</taxon>
        <taxon>Dimargaritaceae</taxon>
        <taxon>Dispira</taxon>
    </lineage>
</organism>
<reference evidence="7" key="1">
    <citation type="submission" date="2022-07" db="EMBL/GenBank/DDBJ databases">
        <title>Phylogenomic reconstructions and comparative analyses of Kickxellomycotina fungi.</title>
        <authorList>
            <person name="Reynolds N.K."/>
            <person name="Stajich J.E."/>
            <person name="Barry K."/>
            <person name="Grigoriev I.V."/>
            <person name="Crous P."/>
            <person name="Smith M.E."/>
        </authorList>
    </citation>
    <scope>NUCLEOTIDE SEQUENCE</scope>
    <source>
        <strain evidence="7">RSA 1196</strain>
    </source>
</reference>
<comment type="caution">
    <text evidence="7">The sequence shown here is derived from an EMBL/GenBank/DDBJ whole genome shotgun (WGS) entry which is preliminary data.</text>
</comment>
<dbReference type="Pfam" id="PF08507">
    <property type="entry name" value="COPI_assoc"/>
    <property type="match status" value="1"/>
</dbReference>
<dbReference type="GO" id="GO:0016020">
    <property type="term" value="C:membrane"/>
    <property type="evidence" value="ECO:0007669"/>
    <property type="project" value="UniProtKB-SubCell"/>
</dbReference>
<dbReference type="PANTHER" id="PTHR28128">
    <property type="entry name" value="GOLGI APPARATUS MEMBRANE PROTEIN TVP15"/>
    <property type="match status" value="1"/>
</dbReference>